<comment type="similarity">
    <text evidence="2">Belongs to the SLC29A/ENT transporter (TC 2.A.57) family.</text>
</comment>
<proteinExistence type="inferred from homology"/>
<keyword evidence="3" id="KW-0813">Transport</keyword>
<dbReference type="InterPro" id="IPR036259">
    <property type="entry name" value="MFS_trans_sf"/>
</dbReference>
<feature type="transmembrane region" description="Helical" evidence="7">
    <location>
        <begin position="57"/>
        <end position="82"/>
    </location>
</feature>
<dbReference type="GO" id="GO:0015205">
    <property type="term" value="F:nucleobase transmembrane transporter activity"/>
    <property type="evidence" value="ECO:0007669"/>
    <property type="project" value="TreeGrafter"/>
</dbReference>
<dbReference type="GO" id="GO:0000329">
    <property type="term" value="C:fungal-type vacuole membrane"/>
    <property type="evidence" value="ECO:0007669"/>
    <property type="project" value="TreeGrafter"/>
</dbReference>
<feature type="transmembrane region" description="Helical" evidence="7">
    <location>
        <begin position="199"/>
        <end position="219"/>
    </location>
</feature>
<gene>
    <name evidence="8" type="ORF">E6O75_ATG08848</name>
</gene>
<dbReference type="GO" id="GO:0034257">
    <property type="term" value="F:nicotinamide riboside transmembrane transporter activity"/>
    <property type="evidence" value="ECO:0007669"/>
    <property type="project" value="TreeGrafter"/>
</dbReference>
<feature type="transmembrane region" description="Helical" evidence="7">
    <location>
        <begin position="132"/>
        <end position="154"/>
    </location>
</feature>
<dbReference type="PANTHER" id="PTHR10332">
    <property type="entry name" value="EQUILIBRATIVE NUCLEOSIDE TRANSPORTER"/>
    <property type="match status" value="1"/>
</dbReference>
<keyword evidence="4 7" id="KW-0812">Transmembrane</keyword>
<feature type="transmembrane region" description="Helical" evidence="7">
    <location>
        <begin position="444"/>
        <end position="468"/>
    </location>
</feature>
<feature type="transmembrane region" description="Helical" evidence="7">
    <location>
        <begin position="341"/>
        <end position="361"/>
    </location>
</feature>
<reference evidence="8 9" key="1">
    <citation type="submission" date="2019-04" db="EMBL/GenBank/DDBJ databases">
        <title>High contiguity whole genome sequence and gene annotation resource for two Venturia nashicola isolates.</title>
        <authorList>
            <person name="Prokchorchik M."/>
            <person name="Won K."/>
            <person name="Lee Y."/>
            <person name="Choi E.D."/>
            <person name="Segonzac C."/>
            <person name="Sohn K.H."/>
        </authorList>
    </citation>
    <scope>NUCLEOTIDE SEQUENCE [LARGE SCALE GENOMIC DNA]</scope>
    <source>
        <strain evidence="8 9">PRI2</strain>
    </source>
</reference>
<dbReference type="SUPFAM" id="SSF103473">
    <property type="entry name" value="MFS general substrate transporter"/>
    <property type="match status" value="1"/>
</dbReference>
<dbReference type="AlphaFoldDB" id="A0A4Z1P2Y6"/>
<keyword evidence="6 7" id="KW-0472">Membrane</keyword>
<feature type="transmembrane region" description="Helical" evidence="7">
    <location>
        <begin position="406"/>
        <end position="432"/>
    </location>
</feature>
<accession>A0A4Z1P2Y6</accession>
<comment type="subcellular location">
    <subcellularLocation>
        <location evidence="1">Membrane</location>
        <topology evidence="1">Multi-pass membrane protein</topology>
    </subcellularLocation>
</comment>
<dbReference type="PIRSF" id="PIRSF016379">
    <property type="entry name" value="ENT"/>
    <property type="match status" value="1"/>
</dbReference>
<evidence type="ECO:0000256" key="7">
    <source>
        <dbReference type="SAM" id="Phobius"/>
    </source>
</evidence>
<dbReference type="EMBL" id="SNSC02000022">
    <property type="protein sequence ID" value="TID14702.1"/>
    <property type="molecule type" value="Genomic_DNA"/>
</dbReference>
<feature type="transmembrane region" description="Helical" evidence="7">
    <location>
        <begin position="239"/>
        <end position="259"/>
    </location>
</feature>
<dbReference type="STRING" id="86259.A0A4Z1P2Y6"/>
<dbReference type="OrthoDB" id="46396at2759"/>
<evidence type="ECO:0000256" key="2">
    <source>
        <dbReference type="ARBA" id="ARBA00007965"/>
    </source>
</evidence>
<dbReference type="PRINTS" id="PR01130">
    <property type="entry name" value="DERENTRNSPRT"/>
</dbReference>
<evidence type="ECO:0000256" key="5">
    <source>
        <dbReference type="ARBA" id="ARBA00022989"/>
    </source>
</evidence>
<organism evidence="8 9">
    <name type="scientific">Venturia nashicola</name>
    <dbReference type="NCBI Taxonomy" id="86259"/>
    <lineage>
        <taxon>Eukaryota</taxon>
        <taxon>Fungi</taxon>
        <taxon>Dikarya</taxon>
        <taxon>Ascomycota</taxon>
        <taxon>Pezizomycotina</taxon>
        <taxon>Dothideomycetes</taxon>
        <taxon>Pleosporomycetidae</taxon>
        <taxon>Venturiales</taxon>
        <taxon>Venturiaceae</taxon>
        <taxon>Venturia</taxon>
    </lineage>
</organism>
<dbReference type="PANTHER" id="PTHR10332:SF88">
    <property type="entry name" value="EQUILIBRATIVE NUCLEOSIDE TRANSPORTER 1, ISOFORM A"/>
    <property type="match status" value="1"/>
</dbReference>
<feature type="transmembrane region" description="Helical" evidence="7">
    <location>
        <begin position="302"/>
        <end position="321"/>
    </location>
</feature>
<sequence length="469" mass="51930">MERIRNLGQRTQSYEPLDNDSGFSQFESRPLTLADEDEEGHDMHLEDEEVVEEVAQFSWIACGVFFLLGMAMLWAWNMFLAAGPYFQKRFKSNDWILKNFQPTELTTSTIVNLGSILILTKLQANASYSKRIIVALIINIVSFTLLAMSTKLFTNVSAGVYFGFLIVEVLLASGATGTLQNGIFAYVSGFGREEYTQGIMTGQAVAGVLPSIVQITSVLSAPPANARLDLPRESSTSAMAYFLTATGISALTLASFLYLSNIQRRSQQHKQFLDEVTDANGNIVEAEERESVPLTTLFRKTFWLATSVFLTFSITMVYPVFTQKIESVRSQDRAPQLFKSASFIPLGFLFWNSGDLIGRLLPAIPRLRLTQKPRLVLALALSRVLFIPLYLMCNINDRGAKINSDFFYLFIVQLGFGISNGFLGSTCMMGAIEYVDIEEREATGGFMGLCLVSGLTVGSLLSFIVAGLE</sequence>
<keyword evidence="5 7" id="KW-1133">Transmembrane helix</keyword>
<feature type="transmembrane region" description="Helical" evidence="7">
    <location>
        <begin position="160"/>
        <end position="187"/>
    </location>
</feature>
<evidence type="ECO:0000256" key="3">
    <source>
        <dbReference type="ARBA" id="ARBA00022448"/>
    </source>
</evidence>
<feature type="transmembrane region" description="Helical" evidence="7">
    <location>
        <begin position="373"/>
        <end position="391"/>
    </location>
</feature>
<name>A0A4Z1P2Y6_9PEZI</name>
<evidence type="ECO:0000256" key="6">
    <source>
        <dbReference type="ARBA" id="ARBA00023136"/>
    </source>
</evidence>
<evidence type="ECO:0000313" key="8">
    <source>
        <dbReference type="EMBL" id="TID14702.1"/>
    </source>
</evidence>
<keyword evidence="9" id="KW-1185">Reference proteome</keyword>
<dbReference type="Pfam" id="PF01733">
    <property type="entry name" value="Nucleoside_tran"/>
    <property type="match status" value="1"/>
</dbReference>
<comment type="caution">
    <text evidence="8">The sequence shown here is derived from an EMBL/GenBank/DDBJ whole genome shotgun (WGS) entry which is preliminary data.</text>
</comment>
<protein>
    <submittedName>
        <fullName evidence="8">Putative nucleoside transporter family protein</fullName>
    </submittedName>
</protein>
<dbReference type="Proteomes" id="UP000298493">
    <property type="component" value="Unassembled WGS sequence"/>
</dbReference>
<evidence type="ECO:0000256" key="4">
    <source>
        <dbReference type="ARBA" id="ARBA00022692"/>
    </source>
</evidence>
<dbReference type="GO" id="GO:0005886">
    <property type="term" value="C:plasma membrane"/>
    <property type="evidence" value="ECO:0007669"/>
    <property type="project" value="TreeGrafter"/>
</dbReference>
<evidence type="ECO:0000256" key="1">
    <source>
        <dbReference type="ARBA" id="ARBA00004141"/>
    </source>
</evidence>
<dbReference type="InterPro" id="IPR002259">
    <property type="entry name" value="Eqnu_transpt"/>
</dbReference>
<evidence type="ECO:0000313" key="9">
    <source>
        <dbReference type="Proteomes" id="UP000298493"/>
    </source>
</evidence>